<feature type="transmembrane region" description="Helical" evidence="1">
    <location>
        <begin position="101"/>
        <end position="121"/>
    </location>
</feature>
<keyword evidence="1" id="KW-1133">Transmembrane helix</keyword>
<dbReference type="Pfam" id="PF10951">
    <property type="entry name" value="DUF2776"/>
    <property type="match status" value="1"/>
</dbReference>
<evidence type="ECO:0000313" key="6">
    <source>
        <dbReference type="Proteomes" id="UP000325055"/>
    </source>
</evidence>
<dbReference type="InterPro" id="IPR021240">
    <property type="entry name" value="DUF2776"/>
</dbReference>
<feature type="transmembrane region" description="Helical" evidence="1">
    <location>
        <begin position="291"/>
        <end position="308"/>
    </location>
</feature>
<evidence type="ECO:0000313" key="5">
    <source>
        <dbReference type="Proteomes" id="UP000061809"/>
    </source>
</evidence>
<keyword evidence="1" id="KW-0812">Transmembrane</keyword>
<evidence type="ECO:0000313" key="2">
    <source>
        <dbReference type="EMBL" id="ALJ57937.1"/>
    </source>
</evidence>
<feature type="transmembrane region" description="Helical" evidence="1">
    <location>
        <begin position="256"/>
        <end position="279"/>
    </location>
</feature>
<evidence type="ECO:0000256" key="1">
    <source>
        <dbReference type="SAM" id="Phobius"/>
    </source>
</evidence>
<dbReference type="EMBL" id="JAVSNH010000001">
    <property type="protein sequence ID" value="MDT4511318.1"/>
    <property type="molecule type" value="Genomic_DNA"/>
</dbReference>
<reference evidence="4" key="3">
    <citation type="submission" date="2023-08" db="EMBL/GenBank/DDBJ databases">
        <title>Reintroducing virulent viruses to syntetic microbiomes.</title>
        <authorList>
            <person name="Wilde J."/>
            <person name="Boyes R."/>
            <person name="Robinson A.V."/>
            <person name="Daisley B.A."/>
            <person name="Allen-Vercoe E."/>
        </authorList>
    </citation>
    <scope>NUCLEOTIDE SEQUENCE</scope>
    <source>
        <strain evidence="4">225I_12FAA</strain>
    </source>
</reference>
<dbReference type="Proteomes" id="UP001266995">
    <property type="component" value="Unassembled WGS sequence"/>
</dbReference>
<feature type="transmembrane region" description="Helical" evidence="1">
    <location>
        <begin position="224"/>
        <end position="244"/>
    </location>
</feature>
<dbReference type="Proteomes" id="UP000325055">
    <property type="component" value="Unassembled WGS sequence"/>
</dbReference>
<dbReference type="EMBL" id="VVYW01000039">
    <property type="protein sequence ID" value="KAA5402181.1"/>
    <property type="molecule type" value="Genomic_DNA"/>
</dbReference>
<feature type="transmembrane region" description="Helical" evidence="1">
    <location>
        <begin position="7"/>
        <end position="26"/>
    </location>
</feature>
<feature type="transmembrane region" description="Helical" evidence="1">
    <location>
        <begin position="156"/>
        <end position="177"/>
    </location>
</feature>
<dbReference type="RefSeq" id="WP_029428923.1">
    <property type="nucleotide sequence ID" value="NZ_CP012801.1"/>
</dbReference>
<dbReference type="Proteomes" id="UP000061809">
    <property type="component" value="Chromosome"/>
</dbReference>
<accession>A0A0P0GJH0</accession>
<dbReference type="KEGG" id="bcel:BcellWH2_00670"/>
<sequence length="347" mass="37287">MNYGISILFRAIPLLMALFCFGYGAFVLDMGTDTNRFVAGPVVFSLGMICIALFATAGTIIRQIIHTYSTAAKYALPIIGYLAAVVCFIGGMTYISDGSTVAHFVAGHVICGVAFITACVATTATSSTRFTFITQNSKKTDHAVPAKSFSSAQADILIILAVVFAVITWVWAFWLLGQSDIHTAYYVAGHVMAGLACICTSLVALVATIVRQIRNSYSGAERKWWPALVLVMGTLSILWGLWVLTNADPGKSSTGYIMIGLGLVCYSISSKVILLAVIWRNVFKLANRIPLIPVLTALTCLFLSAFLFEMTTLNDVYFVPARVLAGLGGICFTLFSIVSILESGTSN</sequence>
<gene>
    <name evidence="2" type="primary">yhiM</name>
    <name evidence="2" type="ORF">BcellWH2_00670</name>
    <name evidence="3" type="ORF">F2Y86_26490</name>
    <name evidence="4" type="ORF">RO785_10040</name>
</gene>
<proteinExistence type="predicted"/>
<name>A0A0P0GJH0_9BACE</name>
<protein>
    <submittedName>
        <fullName evidence="3">DUF2776 domain-containing protein</fullName>
    </submittedName>
    <submittedName>
        <fullName evidence="4">DUF2776 family protein</fullName>
    </submittedName>
    <submittedName>
        <fullName evidence="2">Inner membrane protein YhiM</fullName>
    </submittedName>
</protein>
<dbReference type="AlphaFoldDB" id="A0A0P0GJH0"/>
<dbReference type="PATRIC" id="fig|246787.4.peg.695"/>
<evidence type="ECO:0000313" key="3">
    <source>
        <dbReference type="EMBL" id="KAA5402181.1"/>
    </source>
</evidence>
<reference evidence="2 5" key="1">
    <citation type="journal article" date="2015" name="Science">
        <title>Genetic determinants of in vivo fitness and diet responsiveness in multiple human gut Bacteroides.</title>
        <authorList>
            <person name="Wu M."/>
            <person name="McNulty N.P."/>
            <person name="Rodionov D.A."/>
            <person name="Khoroshkin M.S."/>
            <person name="Griffin N.W."/>
            <person name="Cheng J."/>
            <person name="Latreille P."/>
            <person name="Kerstetter R.A."/>
            <person name="Terrapon N."/>
            <person name="Henrissat B."/>
            <person name="Osterman A.L."/>
            <person name="Gordon J.I."/>
        </authorList>
    </citation>
    <scope>NUCLEOTIDE SEQUENCE [LARGE SCALE GENOMIC DNA]</scope>
    <source>
        <strain evidence="2 5">WH2</strain>
    </source>
</reference>
<feature type="transmembrane region" description="Helical" evidence="1">
    <location>
        <begin position="74"/>
        <end position="95"/>
    </location>
</feature>
<evidence type="ECO:0000313" key="4">
    <source>
        <dbReference type="EMBL" id="MDT4511318.1"/>
    </source>
</evidence>
<feature type="transmembrane region" description="Helical" evidence="1">
    <location>
        <begin position="38"/>
        <end position="62"/>
    </location>
</feature>
<reference evidence="3 6" key="2">
    <citation type="journal article" date="2019" name="Nat. Med.">
        <title>A library of human gut bacterial isolates paired with longitudinal multiomics data enables mechanistic microbiome research.</title>
        <authorList>
            <person name="Poyet M."/>
            <person name="Groussin M."/>
            <person name="Gibbons S.M."/>
            <person name="Avila-Pacheco J."/>
            <person name="Jiang X."/>
            <person name="Kearney S.M."/>
            <person name="Perrotta A.R."/>
            <person name="Berdy B."/>
            <person name="Zhao S."/>
            <person name="Lieberman T.D."/>
            <person name="Swanson P.K."/>
            <person name="Smith M."/>
            <person name="Roesemann S."/>
            <person name="Alexander J.E."/>
            <person name="Rich S.A."/>
            <person name="Livny J."/>
            <person name="Vlamakis H."/>
            <person name="Clish C."/>
            <person name="Bullock K."/>
            <person name="Deik A."/>
            <person name="Scott J."/>
            <person name="Pierce K.A."/>
            <person name="Xavier R.J."/>
            <person name="Alm E.J."/>
        </authorList>
    </citation>
    <scope>NUCLEOTIDE SEQUENCE [LARGE SCALE GENOMIC DNA]</scope>
    <source>
        <strain evidence="3 6">BIOML-A7</strain>
    </source>
</reference>
<dbReference type="EMBL" id="CP012801">
    <property type="protein sequence ID" value="ALJ57937.1"/>
    <property type="molecule type" value="Genomic_DNA"/>
</dbReference>
<organism evidence="2 5">
    <name type="scientific">Bacteroides cellulosilyticus</name>
    <dbReference type="NCBI Taxonomy" id="246787"/>
    <lineage>
        <taxon>Bacteria</taxon>
        <taxon>Pseudomonadati</taxon>
        <taxon>Bacteroidota</taxon>
        <taxon>Bacteroidia</taxon>
        <taxon>Bacteroidales</taxon>
        <taxon>Bacteroidaceae</taxon>
        <taxon>Bacteroides</taxon>
    </lineage>
</organism>
<keyword evidence="1" id="KW-0472">Membrane</keyword>
<feature type="transmembrane region" description="Helical" evidence="1">
    <location>
        <begin position="320"/>
        <end position="341"/>
    </location>
</feature>
<feature type="transmembrane region" description="Helical" evidence="1">
    <location>
        <begin position="183"/>
        <end position="212"/>
    </location>
</feature>